<name>A0A0K2TNR0_LEPSM</name>
<dbReference type="InterPro" id="IPR048365">
    <property type="entry name" value="TNP-like_RNaseH_N"/>
</dbReference>
<protein>
    <submittedName>
        <fullName evidence="2">Putative LOC100575639 [Acyrthosiphon pisum]</fullName>
    </submittedName>
</protein>
<proteinExistence type="predicted"/>
<evidence type="ECO:0000259" key="1">
    <source>
        <dbReference type="Pfam" id="PF21787"/>
    </source>
</evidence>
<organism evidence="2">
    <name type="scientific">Lepeophtheirus salmonis</name>
    <name type="common">Salmon louse</name>
    <name type="synonym">Caligus salmonis</name>
    <dbReference type="NCBI Taxonomy" id="72036"/>
    <lineage>
        <taxon>Eukaryota</taxon>
        <taxon>Metazoa</taxon>
        <taxon>Ecdysozoa</taxon>
        <taxon>Arthropoda</taxon>
        <taxon>Crustacea</taxon>
        <taxon>Multicrustacea</taxon>
        <taxon>Hexanauplia</taxon>
        <taxon>Copepoda</taxon>
        <taxon>Siphonostomatoida</taxon>
        <taxon>Caligidae</taxon>
        <taxon>Lepeophtheirus</taxon>
    </lineage>
</organism>
<evidence type="ECO:0000313" key="2">
    <source>
        <dbReference type="EMBL" id="CDW27061.1"/>
    </source>
</evidence>
<feature type="domain" description="Transposable element P transposase-like RNase H" evidence="1">
    <location>
        <begin position="28"/>
        <end position="79"/>
    </location>
</feature>
<accession>A0A0K2TNR0</accession>
<dbReference type="AlphaFoldDB" id="A0A0K2TNR0"/>
<dbReference type="Pfam" id="PF21787">
    <property type="entry name" value="TNP-like_RNaseH_N"/>
    <property type="match status" value="1"/>
</dbReference>
<dbReference type="EMBL" id="HACA01009700">
    <property type="protein sequence ID" value="CDW27061.1"/>
    <property type="molecule type" value="Transcribed_RNA"/>
</dbReference>
<sequence>MNYSLHFTSSLPQSIIFFPSPCVPTLEVIMVRGLISSWKQVICYDYDRAITKDLLFKIISELEKIGIKIYAMISDMGTKIKDCGNSWG</sequence>
<reference evidence="2" key="1">
    <citation type="submission" date="2014-05" db="EMBL/GenBank/DDBJ databases">
        <authorList>
            <person name="Chronopoulou M."/>
        </authorList>
    </citation>
    <scope>NUCLEOTIDE SEQUENCE</scope>
    <source>
        <tissue evidence="2">Whole organism</tissue>
    </source>
</reference>